<sequence length="311" mass="35365">MKDKVLYVWFDAPIGYLSITANYTDWELWWKNPQSVKLYQFMGKDNVPFHSVVFPSSELATKCEFTMAHHINTTEYLQYEGDKFSKSRNRGVFGNNAKETGVEVSVWRYYLLAVRPENQDSSFHWHDFVAKNNSELLANFGNFCNRVLKFIDAKYGSVIPDYTAVSEEDVRKKLRESVNPLLREYNEALEVGRLRHGLQVVMQISARGNQFLQESGVNNALFANRPERCAAAVGAAANLIYLLAALVHPYMPSTAADVCAQVNAPQPLIPDTFSGDALLPGHRIGKPRHLFTRIPEEKAEEWRQRFAGGRV</sequence>
<comment type="caution">
    <text evidence="13">The sequence shown here is derived from an EMBL/GenBank/DDBJ whole genome shotgun (WGS) entry which is preliminary data.</text>
</comment>
<dbReference type="GO" id="GO:0017101">
    <property type="term" value="C:aminoacyl-tRNA synthetase multienzyme complex"/>
    <property type="evidence" value="ECO:0007669"/>
    <property type="project" value="TreeGrafter"/>
</dbReference>
<dbReference type="InterPro" id="IPR033911">
    <property type="entry name" value="MetRS_core"/>
</dbReference>
<keyword evidence="8 10" id="KW-0648">Protein biosynthesis</keyword>
<dbReference type="InterPro" id="IPR023458">
    <property type="entry name" value="Met-tRNA_ligase_1"/>
</dbReference>
<comment type="similarity">
    <text evidence="1 10">Belongs to the class-I aminoacyl-tRNA synthetase family.</text>
</comment>
<keyword evidence="9 10" id="KW-0030">Aminoacyl-tRNA synthetase</keyword>
<proteinExistence type="inferred from homology"/>
<keyword evidence="5 10" id="KW-0547">Nucleotide-binding</keyword>
<dbReference type="GO" id="GO:0000049">
    <property type="term" value="F:tRNA binding"/>
    <property type="evidence" value="ECO:0007669"/>
    <property type="project" value="UniProtKB-KW"/>
</dbReference>
<evidence type="ECO:0000256" key="7">
    <source>
        <dbReference type="ARBA" id="ARBA00022884"/>
    </source>
</evidence>
<dbReference type="PRINTS" id="PR01041">
    <property type="entry name" value="TRNASYNTHMET"/>
</dbReference>
<evidence type="ECO:0000313" key="13">
    <source>
        <dbReference type="EMBL" id="KAG5461127.1"/>
    </source>
</evidence>
<keyword evidence="4 10" id="KW-0436">Ligase</keyword>
<dbReference type="InterPro" id="IPR009080">
    <property type="entry name" value="tRNAsynth_Ia_anticodon-bd"/>
</dbReference>
<dbReference type="EMBL" id="JAEFCI010004157">
    <property type="protein sequence ID" value="KAG5461127.1"/>
    <property type="molecule type" value="Genomic_DNA"/>
</dbReference>
<feature type="domain" description="Methionyl/Leucyl tRNA synthetase" evidence="11">
    <location>
        <begin position="2"/>
        <end position="148"/>
    </location>
</feature>
<keyword evidence="3" id="KW-0820">tRNA-binding</keyword>
<evidence type="ECO:0000256" key="1">
    <source>
        <dbReference type="ARBA" id="ARBA00005594"/>
    </source>
</evidence>
<accession>A0A8H7ZXI9</accession>
<dbReference type="PANTHER" id="PTHR45765:SF1">
    <property type="entry name" value="METHIONINE--TRNA LIGASE, CYTOPLASMIC"/>
    <property type="match status" value="1"/>
</dbReference>
<organism evidence="13 14">
    <name type="scientific">Olpidium bornovanus</name>
    <dbReference type="NCBI Taxonomy" id="278681"/>
    <lineage>
        <taxon>Eukaryota</taxon>
        <taxon>Fungi</taxon>
        <taxon>Fungi incertae sedis</taxon>
        <taxon>Olpidiomycota</taxon>
        <taxon>Olpidiomycotina</taxon>
        <taxon>Olpidiomycetes</taxon>
        <taxon>Olpidiales</taxon>
        <taxon>Olpidiaceae</taxon>
        <taxon>Olpidium</taxon>
    </lineage>
</organism>
<dbReference type="GO" id="GO:0005829">
    <property type="term" value="C:cytosol"/>
    <property type="evidence" value="ECO:0007669"/>
    <property type="project" value="TreeGrafter"/>
</dbReference>
<dbReference type="InterPro" id="IPR041872">
    <property type="entry name" value="Anticodon_Met"/>
</dbReference>
<dbReference type="InterPro" id="IPR014729">
    <property type="entry name" value="Rossmann-like_a/b/a_fold"/>
</dbReference>
<evidence type="ECO:0000256" key="6">
    <source>
        <dbReference type="ARBA" id="ARBA00022840"/>
    </source>
</evidence>
<keyword evidence="7" id="KW-0694">RNA-binding</keyword>
<evidence type="ECO:0000259" key="12">
    <source>
        <dbReference type="Pfam" id="PF19303"/>
    </source>
</evidence>
<dbReference type="GO" id="GO:0006431">
    <property type="term" value="P:methionyl-tRNA aminoacylation"/>
    <property type="evidence" value="ECO:0007669"/>
    <property type="project" value="InterPro"/>
</dbReference>
<evidence type="ECO:0000313" key="14">
    <source>
        <dbReference type="Proteomes" id="UP000673691"/>
    </source>
</evidence>
<evidence type="ECO:0000256" key="4">
    <source>
        <dbReference type="ARBA" id="ARBA00022598"/>
    </source>
</evidence>
<evidence type="ECO:0000256" key="3">
    <source>
        <dbReference type="ARBA" id="ARBA00022555"/>
    </source>
</evidence>
<keyword evidence="14" id="KW-1185">Reference proteome</keyword>
<dbReference type="Pfam" id="PF09334">
    <property type="entry name" value="tRNA-synt_1g"/>
    <property type="match status" value="1"/>
</dbReference>
<dbReference type="GO" id="GO:0004825">
    <property type="term" value="F:methionine-tRNA ligase activity"/>
    <property type="evidence" value="ECO:0007669"/>
    <property type="project" value="UniProtKB-EC"/>
</dbReference>
<reference evidence="13 14" key="1">
    <citation type="journal article" name="Sci. Rep.">
        <title>Genome-scale phylogenetic analyses confirm Olpidium as the closest living zoosporic fungus to the non-flagellated, terrestrial fungi.</title>
        <authorList>
            <person name="Chang Y."/>
            <person name="Rochon D."/>
            <person name="Sekimoto S."/>
            <person name="Wang Y."/>
            <person name="Chovatia M."/>
            <person name="Sandor L."/>
            <person name="Salamov A."/>
            <person name="Grigoriev I.V."/>
            <person name="Stajich J.E."/>
            <person name="Spatafora J.W."/>
        </authorList>
    </citation>
    <scope>NUCLEOTIDE SEQUENCE [LARGE SCALE GENOMIC DNA]</scope>
    <source>
        <strain evidence="13">S191</strain>
    </source>
</reference>
<dbReference type="GO" id="GO:0005524">
    <property type="term" value="F:ATP binding"/>
    <property type="evidence" value="ECO:0007669"/>
    <property type="project" value="UniProtKB-KW"/>
</dbReference>
<evidence type="ECO:0000256" key="5">
    <source>
        <dbReference type="ARBA" id="ARBA00022741"/>
    </source>
</evidence>
<evidence type="ECO:0000256" key="2">
    <source>
        <dbReference type="ARBA" id="ARBA00012838"/>
    </source>
</evidence>
<dbReference type="SUPFAM" id="SSF47323">
    <property type="entry name" value="Anticodon-binding domain of a subclass of class I aminoacyl-tRNA synthetases"/>
    <property type="match status" value="1"/>
</dbReference>
<dbReference type="AlphaFoldDB" id="A0A8H7ZXI9"/>
<evidence type="ECO:0000256" key="9">
    <source>
        <dbReference type="ARBA" id="ARBA00023146"/>
    </source>
</evidence>
<dbReference type="Pfam" id="PF19303">
    <property type="entry name" value="Anticodon_3"/>
    <property type="match status" value="1"/>
</dbReference>
<dbReference type="InterPro" id="IPR015413">
    <property type="entry name" value="Methionyl/Leucyl_tRNA_Synth"/>
</dbReference>
<dbReference type="Gene3D" id="3.40.50.620">
    <property type="entry name" value="HUPs"/>
    <property type="match status" value="1"/>
</dbReference>
<evidence type="ECO:0000256" key="10">
    <source>
        <dbReference type="RuleBase" id="RU363039"/>
    </source>
</evidence>
<protein>
    <recommendedName>
        <fullName evidence="2">methionine--tRNA ligase</fullName>
        <ecNumber evidence="2">6.1.1.10</ecNumber>
    </recommendedName>
</protein>
<evidence type="ECO:0000256" key="8">
    <source>
        <dbReference type="ARBA" id="ARBA00022917"/>
    </source>
</evidence>
<dbReference type="Proteomes" id="UP000673691">
    <property type="component" value="Unassembled WGS sequence"/>
</dbReference>
<dbReference type="SUPFAM" id="SSF52374">
    <property type="entry name" value="Nucleotidylyl transferase"/>
    <property type="match status" value="1"/>
</dbReference>
<evidence type="ECO:0000259" key="11">
    <source>
        <dbReference type="Pfam" id="PF09334"/>
    </source>
</evidence>
<keyword evidence="6 10" id="KW-0067">ATP-binding</keyword>
<dbReference type="CDD" id="cd07957">
    <property type="entry name" value="Anticodon_Ia_Met"/>
    <property type="match status" value="1"/>
</dbReference>
<dbReference type="Gene3D" id="1.10.730.10">
    <property type="entry name" value="Isoleucyl-tRNA Synthetase, Domain 1"/>
    <property type="match status" value="1"/>
</dbReference>
<feature type="domain" description="Methionyl-tRNA synthetase anticodon-binding" evidence="12">
    <location>
        <begin position="169"/>
        <end position="310"/>
    </location>
</feature>
<name>A0A8H7ZXI9_9FUNG</name>
<dbReference type="OrthoDB" id="5844513at2759"/>
<dbReference type="EC" id="6.1.1.10" evidence="2"/>
<dbReference type="FunFam" id="1.10.730.10:FF:000031">
    <property type="entry name" value="Putative Methionyl-tRNA synthetase"/>
    <property type="match status" value="1"/>
</dbReference>
<dbReference type="PANTHER" id="PTHR45765">
    <property type="entry name" value="METHIONINE--TRNA LIGASE"/>
    <property type="match status" value="1"/>
</dbReference>
<gene>
    <name evidence="13" type="ORF">BJ554DRAFT_6726</name>
</gene>